<protein>
    <submittedName>
        <fullName evidence="1">Uncharacterized protein</fullName>
    </submittedName>
</protein>
<reference evidence="1 2" key="1">
    <citation type="journal article" date="2022" name="DNA Res.">
        <title>Chromosomal-level genome assembly of the orchid tree Bauhinia variegata (Leguminosae; Cercidoideae) supports the allotetraploid origin hypothesis of Bauhinia.</title>
        <authorList>
            <person name="Zhong Y."/>
            <person name="Chen Y."/>
            <person name="Zheng D."/>
            <person name="Pang J."/>
            <person name="Liu Y."/>
            <person name="Luo S."/>
            <person name="Meng S."/>
            <person name="Qian L."/>
            <person name="Wei D."/>
            <person name="Dai S."/>
            <person name="Zhou R."/>
        </authorList>
    </citation>
    <scope>NUCLEOTIDE SEQUENCE [LARGE SCALE GENOMIC DNA]</scope>
    <source>
        <strain evidence="1">BV-YZ2020</strain>
    </source>
</reference>
<accession>A0ACB9Q8Q4</accession>
<proteinExistence type="predicted"/>
<organism evidence="1 2">
    <name type="scientific">Bauhinia variegata</name>
    <name type="common">Purple orchid tree</name>
    <name type="synonym">Phanera variegata</name>
    <dbReference type="NCBI Taxonomy" id="167791"/>
    <lineage>
        <taxon>Eukaryota</taxon>
        <taxon>Viridiplantae</taxon>
        <taxon>Streptophyta</taxon>
        <taxon>Embryophyta</taxon>
        <taxon>Tracheophyta</taxon>
        <taxon>Spermatophyta</taxon>
        <taxon>Magnoliopsida</taxon>
        <taxon>eudicotyledons</taxon>
        <taxon>Gunneridae</taxon>
        <taxon>Pentapetalae</taxon>
        <taxon>rosids</taxon>
        <taxon>fabids</taxon>
        <taxon>Fabales</taxon>
        <taxon>Fabaceae</taxon>
        <taxon>Cercidoideae</taxon>
        <taxon>Cercideae</taxon>
        <taxon>Bauhiniinae</taxon>
        <taxon>Bauhinia</taxon>
    </lineage>
</organism>
<comment type="caution">
    <text evidence="1">The sequence shown here is derived from an EMBL/GenBank/DDBJ whole genome shotgun (WGS) entry which is preliminary data.</text>
</comment>
<dbReference type="EMBL" id="CM039426">
    <property type="protein sequence ID" value="KAI4357236.1"/>
    <property type="molecule type" value="Genomic_DNA"/>
</dbReference>
<dbReference type="Proteomes" id="UP000828941">
    <property type="component" value="Chromosome 1"/>
</dbReference>
<name>A0ACB9Q8Q4_BAUVA</name>
<gene>
    <name evidence="1" type="ORF">L6164_001197</name>
</gene>
<evidence type="ECO:0000313" key="2">
    <source>
        <dbReference type="Proteomes" id="UP000828941"/>
    </source>
</evidence>
<keyword evidence="2" id="KW-1185">Reference proteome</keyword>
<evidence type="ECO:0000313" key="1">
    <source>
        <dbReference type="EMBL" id="KAI4357236.1"/>
    </source>
</evidence>
<sequence>MEQQSCNGAEGKGLQWWWRIWSSRLQPRWQIWSGVEGNRIHGTKEKFVKVSEIYRAEEGFDGSSLEREKNTSEQEEKGIERKRA</sequence>